<sequence>MNTINQRQNVEDSKRVLEEVNRRHDDIKQIERTIAELVELFEEMKLQVELQDYIIVKIANEVEMVENDAKDATVELKHAENIIEQLTERRCKNIFYFEVEIYE</sequence>
<dbReference type="InterPro" id="IPR000727">
    <property type="entry name" value="T_SNARE_dom"/>
</dbReference>
<evidence type="ECO:0000256" key="1">
    <source>
        <dbReference type="SAM" id="Coils"/>
    </source>
</evidence>
<feature type="coiled-coil region" evidence="1">
    <location>
        <begin position="27"/>
        <end position="89"/>
    </location>
</feature>
<gene>
    <name evidence="3" type="ORF">FMOSSE_LOCUS7189</name>
</gene>
<dbReference type="EMBL" id="CAJVPP010001630">
    <property type="protein sequence ID" value="CAG8565666.1"/>
    <property type="molecule type" value="Genomic_DNA"/>
</dbReference>
<feature type="domain" description="T-SNARE coiled-coil homology" evidence="2">
    <location>
        <begin position="17"/>
        <end position="79"/>
    </location>
</feature>
<dbReference type="SUPFAM" id="SSF58038">
    <property type="entry name" value="SNARE fusion complex"/>
    <property type="match status" value="1"/>
</dbReference>
<dbReference type="PROSITE" id="PS50192">
    <property type="entry name" value="T_SNARE"/>
    <property type="match status" value="1"/>
</dbReference>
<dbReference type="AlphaFoldDB" id="A0A9N9BH58"/>
<organism evidence="3 4">
    <name type="scientific">Funneliformis mosseae</name>
    <name type="common">Endomycorrhizal fungus</name>
    <name type="synonym">Glomus mosseae</name>
    <dbReference type="NCBI Taxonomy" id="27381"/>
    <lineage>
        <taxon>Eukaryota</taxon>
        <taxon>Fungi</taxon>
        <taxon>Fungi incertae sedis</taxon>
        <taxon>Mucoromycota</taxon>
        <taxon>Glomeromycotina</taxon>
        <taxon>Glomeromycetes</taxon>
        <taxon>Glomerales</taxon>
        <taxon>Glomeraceae</taxon>
        <taxon>Funneliformis</taxon>
    </lineage>
</organism>
<evidence type="ECO:0000313" key="4">
    <source>
        <dbReference type="Proteomes" id="UP000789375"/>
    </source>
</evidence>
<proteinExistence type="predicted"/>
<accession>A0A9N9BH58</accession>
<keyword evidence="1" id="KW-0175">Coiled coil</keyword>
<keyword evidence="4" id="KW-1185">Reference proteome</keyword>
<dbReference type="SMART" id="SM00397">
    <property type="entry name" value="t_SNARE"/>
    <property type="match status" value="1"/>
</dbReference>
<dbReference type="Gene3D" id="1.20.5.110">
    <property type="match status" value="1"/>
</dbReference>
<dbReference type="Proteomes" id="UP000789375">
    <property type="component" value="Unassembled WGS sequence"/>
</dbReference>
<evidence type="ECO:0000313" key="3">
    <source>
        <dbReference type="EMBL" id="CAG8565666.1"/>
    </source>
</evidence>
<name>A0A9N9BH58_FUNMO</name>
<reference evidence="3" key="1">
    <citation type="submission" date="2021-06" db="EMBL/GenBank/DDBJ databases">
        <authorList>
            <person name="Kallberg Y."/>
            <person name="Tangrot J."/>
            <person name="Rosling A."/>
        </authorList>
    </citation>
    <scope>NUCLEOTIDE SEQUENCE</scope>
    <source>
        <strain evidence="3">87-6 pot B 2015</strain>
    </source>
</reference>
<comment type="caution">
    <text evidence="3">The sequence shown here is derived from an EMBL/GenBank/DDBJ whole genome shotgun (WGS) entry which is preliminary data.</text>
</comment>
<evidence type="ECO:0000259" key="2">
    <source>
        <dbReference type="PROSITE" id="PS50192"/>
    </source>
</evidence>
<protein>
    <submittedName>
        <fullName evidence="3">15748_t:CDS:1</fullName>
    </submittedName>
</protein>